<evidence type="ECO:0000256" key="3">
    <source>
        <dbReference type="SAM" id="SignalP"/>
    </source>
</evidence>
<evidence type="ECO:0000256" key="2">
    <source>
        <dbReference type="SAM" id="Phobius"/>
    </source>
</evidence>
<sequence length="466" mass="46419">MAINRGMKALAQGFALMLMARGALAGGFGLGDIGKAVEAVGKDRGIEEAVKEVASGEVAVEDAVSRIANSSRTVAQAARASSDAADALGRAAAGPAGLGPQAGQALGRAAGGEVAEAVRHGAQRAAAGPERLAGDASRGAQALAGAGAPRAAGALGDAARGAPAASAAASAAVGRDAEAAAGVGERAEHGLPGAGERLRQTAQGALGTLLQGQSVEGAAAEVTSSGKAPEAIAMADLGRIEDAVLASAKKDQTIAEIVRGTGVDGIGARAGVAEPGPKLDQAVGQAAIFLEREGAIAGSVTDTRFSSLVNKTKVTGLEGFLNLASAVSPKQDTVVAKSSTWHDLVDAVSGARKGDLDSAMANSEQAVRSIASRKFLEPVGGADVDDQPRGRRVVGHSAVIMPIVLFSFFGICVMVMCQAHARSDSMSVLGDDSEEEMVELGTSARDIVSSTQSGNPAAFDQFQSRA</sequence>
<feature type="transmembrane region" description="Helical" evidence="2">
    <location>
        <begin position="398"/>
        <end position="417"/>
    </location>
</feature>
<feature type="chain" id="PRO_5046767855" evidence="3">
    <location>
        <begin position="26"/>
        <end position="466"/>
    </location>
</feature>
<evidence type="ECO:0000313" key="4">
    <source>
        <dbReference type="EMBL" id="CAK0813673.1"/>
    </source>
</evidence>
<feature type="signal peptide" evidence="3">
    <location>
        <begin position="1"/>
        <end position="25"/>
    </location>
</feature>
<organism evidence="4 5">
    <name type="scientific">Prorocentrum cordatum</name>
    <dbReference type="NCBI Taxonomy" id="2364126"/>
    <lineage>
        <taxon>Eukaryota</taxon>
        <taxon>Sar</taxon>
        <taxon>Alveolata</taxon>
        <taxon>Dinophyceae</taxon>
        <taxon>Prorocentrales</taxon>
        <taxon>Prorocentraceae</taxon>
        <taxon>Prorocentrum</taxon>
    </lineage>
</organism>
<dbReference type="EMBL" id="CAUYUJ010005446">
    <property type="protein sequence ID" value="CAK0813673.1"/>
    <property type="molecule type" value="Genomic_DNA"/>
</dbReference>
<keyword evidence="2" id="KW-1133">Transmembrane helix</keyword>
<comment type="caution">
    <text evidence="4">The sequence shown here is derived from an EMBL/GenBank/DDBJ whole genome shotgun (WGS) entry which is preliminary data.</text>
</comment>
<reference evidence="4" key="1">
    <citation type="submission" date="2023-10" db="EMBL/GenBank/DDBJ databases">
        <authorList>
            <person name="Chen Y."/>
            <person name="Shah S."/>
            <person name="Dougan E. K."/>
            <person name="Thang M."/>
            <person name="Chan C."/>
        </authorList>
    </citation>
    <scope>NUCLEOTIDE SEQUENCE [LARGE SCALE GENOMIC DNA]</scope>
</reference>
<proteinExistence type="predicted"/>
<protein>
    <submittedName>
        <fullName evidence="4">Uncharacterized protein</fullName>
    </submittedName>
</protein>
<name>A0ABN9R5P1_9DINO</name>
<keyword evidence="3" id="KW-0732">Signal</keyword>
<feature type="region of interest" description="Disordered" evidence="1">
    <location>
        <begin position="444"/>
        <end position="466"/>
    </location>
</feature>
<accession>A0ABN9R5P1</accession>
<evidence type="ECO:0000256" key="1">
    <source>
        <dbReference type="SAM" id="MobiDB-lite"/>
    </source>
</evidence>
<keyword evidence="2" id="KW-0812">Transmembrane</keyword>
<evidence type="ECO:0000313" key="5">
    <source>
        <dbReference type="Proteomes" id="UP001189429"/>
    </source>
</evidence>
<keyword evidence="2" id="KW-0472">Membrane</keyword>
<dbReference type="Proteomes" id="UP001189429">
    <property type="component" value="Unassembled WGS sequence"/>
</dbReference>
<keyword evidence="5" id="KW-1185">Reference proteome</keyword>
<gene>
    <name evidence="4" type="ORF">PCOR1329_LOCUS17505</name>
</gene>
<feature type="compositionally biased region" description="Polar residues" evidence="1">
    <location>
        <begin position="448"/>
        <end position="466"/>
    </location>
</feature>